<dbReference type="Proteomes" id="UP000007798">
    <property type="component" value="Unassembled WGS sequence"/>
</dbReference>
<gene>
    <name evidence="2" type="primary">Dwil\GK28230</name>
    <name evidence="2" type="ORF">Dwil_GK28230</name>
</gene>
<dbReference type="AlphaFoldDB" id="A0A0Q9WYH2"/>
<proteinExistence type="predicted"/>
<protein>
    <submittedName>
        <fullName evidence="2">Uncharacterized protein</fullName>
    </submittedName>
</protein>
<sequence length="88" mass="8681">MPVMFNPYYIGPNPPCCDTDCTEGGNCPIPECGPCPGPCGGGCSSKPAELPPAPVCPPPAPLGQSSACPPQTPAAESAQPSGAQRPGC</sequence>
<name>A0A0Q9WYH2_DROWI</name>
<accession>A0A0Q9WYH2</accession>
<keyword evidence="3" id="KW-1185">Reference proteome</keyword>
<reference evidence="2 3" key="1">
    <citation type="journal article" date="2007" name="Nature">
        <title>Evolution of genes and genomes on the Drosophila phylogeny.</title>
        <authorList>
            <consortium name="Drosophila 12 Genomes Consortium"/>
            <person name="Clark A.G."/>
            <person name="Eisen M.B."/>
            <person name="Smith D.R."/>
            <person name="Bergman C.M."/>
            <person name="Oliver B."/>
            <person name="Markow T.A."/>
            <person name="Kaufman T.C."/>
            <person name="Kellis M."/>
            <person name="Gelbart W."/>
            <person name="Iyer V.N."/>
            <person name="Pollard D.A."/>
            <person name="Sackton T.B."/>
            <person name="Larracuente A.M."/>
            <person name="Singh N.D."/>
            <person name="Abad J.P."/>
            <person name="Abt D.N."/>
            <person name="Adryan B."/>
            <person name="Aguade M."/>
            <person name="Akashi H."/>
            <person name="Anderson W.W."/>
            <person name="Aquadro C.F."/>
            <person name="Ardell D.H."/>
            <person name="Arguello R."/>
            <person name="Artieri C.G."/>
            <person name="Barbash D.A."/>
            <person name="Barker D."/>
            <person name="Barsanti P."/>
            <person name="Batterham P."/>
            <person name="Batzoglou S."/>
            <person name="Begun D."/>
            <person name="Bhutkar A."/>
            <person name="Blanco E."/>
            <person name="Bosak S.A."/>
            <person name="Bradley R.K."/>
            <person name="Brand A.D."/>
            <person name="Brent M.R."/>
            <person name="Brooks A.N."/>
            <person name="Brown R.H."/>
            <person name="Butlin R.K."/>
            <person name="Caggese C."/>
            <person name="Calvi B.R."/>
            <person name="Bernardo de Carvalho A."/>
            <person name="Caspi A."/>
            <person name="Castrezana S."/>
            <person name="Celniker S.E."/>
            <person name="Chang J.L."/>
            <person name="Chapple C."/>
            <person name="Chatterji S."/>
            <person name="Chinwalla A."/>
            <person name="Civetta A."/>
            <person name="Clifton S.W."/>
            <person name="Comeron J.M."/>
            <person name="Costello J.C."/>
            <person name="Coyne J.A."/>
            <person name="Daub J."/>
            <person name="David R.G."/>
            <person name="Delcher A.L."/>
            <person name="Delehaunty K."/>
            <person name="Do C.B."/>
            <person name="Ebling H."/>
            <person name="Edwards K."/>
            <person name="Eickbush T."/>
            <person name="Evans J.D."/>
            <person name="Filipski A."/>
            <person name="Findeiss S."/>
            <person name="Freyhult E."/>
            <person name="Fulton L."/>
            <person name="Fulton R."/>
            <person name="Garcia A.C."/>
            <person name="Gardiner A."/>
            <person name="Garfield D.A."/>
            <person name="Garvin B.E."/>
            <person name="Gibson G."/>
            <person name="Gilbert D."/>
            <person name="Gnerre S."/>
            <person name="Godfrey J."/>
            <person name="Good R."/>
            <person name="Gotea V."/>
            <person name="Gravely B."/>
            <person name="Greenberg A.J."/>
            <person name="Griffiths-Jones S."/>
            <person name="Gross S."/>
            <person name="Guigo R."/>
            <person name="Gustafson E.A."/>
            <person name="Haerty W."/>
            <person name="Hahn M.W."/>
            <person name="Halligan D.L."/>
            <person name="Halpern A.L."/>
            <person name="Halter G.M."/>
            <person name="Han M.V."/>
            <person name="Heger A."/>
            <person name="Hillier L."/>
            <person name="Hinrichs A.S."/>
            <person name="Holmes I."/>
            <person name="Hoskins R.A."/>
            <person name="Hubisz M.J."/>
            <person name="Hultmark D."/>
            <person name="Huntley M.A."/>
            <person name="Jaffe D.B."/>
            <person name="Jagadeeshan S."/>
            <person name="Jeck W.R."/>
            <person name="Johnson J."/>
            <person name="Jones C.D."/>
            <person name="Jordan W.C."/>
            <person name="Karpen G.H."/>
            <person name="Kataoka E."/>
            <person name="Keightley P.D."/>
            <person name="Kheradpour P."/>
            <person name="Kirkness E.F."/>
            <person name="Koerich L.B."/>
            <person name="Kristiansen K."/>
            <person name="Kudrna D."/>
            <person name="Kulathinal R.J."/>
            <person name="Kumar S."/>
            <person name="Kwok R."/>
            <person name="Lander E."/>
            <person name="Langley C.H."/>
            <person name="Lapoint R."/>
            <person name="Lazzaro B.P."/>
            <person name="Lee S.J."/>
            <person name="Levesque L."/>
            <person name="Li R."/>
            <person name="Lin C.F."/>
            <person name="Lin M.F."/>
            <person name="Lindblad-Toh K."/>
            <person name="Llopart A."/>
            <person name="Long M."/>
            <person name="Low L."/>
            <person name="Lozovsky E."/>
            <person name="Lu J."/>
            <person name="Luo M."/>
            <person name="Machado C.A."/>
            <person name="Makalowski W."/>
            <person name="Marzo M."/>
            <person name="Matsuda M."/>
            <person name="Matzkin L."/>
            <person name="McAllister B."/>
            <person name="McBride C.S."/>
            <person name="McKernan B."/>
            <person name="McKernan K."/>
            <person name="Mendez-Lago M."/>
            <person name="Minx P."/>
            <person name="Mollenhauer M.U."/>
            <person name="Montooth K."/>
            <person name="Mount S.M."/>
            <person name="Mu X."/>
            <person name="Myers E."/>
            <person name="Negre B."/>
            <person name="Newfeld S."/>
            <person name="Nielsen R."/>
            <person name="Noor M.A."/>
            <person name="O'Grady P."/>
            <person name="Pachter L."/>
            <person name="Papaceit M."/>
            <person name="Parisi M.J."/>
            <person name="Parisi M."/>
            <person name="Parts L."/>
            <person name="Pedersen J.S."/>
            <person name="Pesole G."/>
            <person name="Phillippy A.M."/>
            <person name="Ponting C.P."/>
            <person name="Pop M."/>
            <person name="Porcelli D."/>
            <person name="Powell J.R."/>
            <person name="Prohaska S."/>
            <person name="Pruitt K."/>
            <person name="Puig M."/>
            <person name="Quesneville H."/>
            <person name="Ram K.R."/>
            <person name="Rand D."/>
            <person name="Rasmussen M.D."/>
            <person name="Reed L.K."/>
            <person name="Reenan R."/>
            <person name="Reily A."/>
            <person name="Remington K.A."/>
            <person name="Rieger T.T."/>
            <person name="Ritchie M.G."/>
            <person name="Robin C."/>
            <person name="Rogers Y.H."/>
            <person name="Rohde C."/>
            <person name="Rozas J."/>
            <person name="Rubenfield M.J."/>
            <person name="Ruiz A."/>
            <person name="Russo S."/>
            <person name="Salzberg S.L."/>
            <person name="Sanchez-Gracia A."/>
            <person name="Saranga D.J."/>
            <person name="Sato H."/>
            <person name="Schaeffer S.W."/>
            <person name="Schatz M.C."/>
            <person name="Schlenke T."/>
            <person name="Schwartz R."/>
            <person name="Segarra C."/>
            <person name="Singh R.S."/>
            <person name="Sirot L."/>
            <person name="Sirota M."/>
            <person name="Sisneros N.B."/>
            <person name="Smith C.D."/>
            <person name="Smith T.F."/>
            <person name="Spieth J."/>
            <person name="Stage D.E."/>
            <person name="Stark A."/>
            <person name="Stephan W."/>
            <person name="Strausberg R.L."/>
            <person name="Strempel S."/>
            <person name="Sturgill D."/>
            <person name="Sutton G."/>
            <person name="Sutton G.G."/>
            <person name="Tao W."/>
            <person name="Teichmann S."/>
            <person name="Tobari Y.N."/>
            <person name="Tomimura Y."/>
            <person name="Tsolas J.M."/>
            <person name="Valente V.L."/>
            <person name="Venter E."/>
            <person name="Venter J.C."/>
            <person name="Vicario S."/>
            <person name="Vieira F.G."/>
            <person name="Vilella A.J."/>
            <person name="Villasante A."/>
            <person name="Walenz B."/>
            <person name="Wang J."/>
            <person name="Wasserman M."/>
            <person name="Watts T."/>
            <person name="Wilson D."/>
            <person name="Wilson R.K."/>
            <person name="Wing R.A."/>
            <person name="Wolfner M.F."/>
            <person name="Wong A."/>
            <person name="Wong G.K."/>
            <person name="Wu C.I."/>
            <person name="Wu G."/>
            <person name="Yamamoto D."/>
            <person name="Yang H.P."/>
            <person name="Yang S.P."/>
            <person name="Yorke J.A."/>
            <person name="Yoshida K."/>
            <person name="Zdobnov E."/>
            <person name="Zhang P."/>
            <person name="Zhang Y."/>
            <person name="Zimin A.V."/>
            <person name="Baldwin J."/>
            <person name="Abdouelleil A."/>
            <person name="Abdulkadir J."/>
            <person name="Abebe A."/>
            <person name="Abera B."/>
            <person name="Abreu J."/>
            <person name="Acer S.C."/>
            <person name="Aftuck L."/>
            <person name="Alexander A."/>
            <person name="An P."/>
            <person name="Anderson E."/>
            <person name="Anderson S."/>
            <person name="Arachi H."/>
            <person name="Azer M."/>
            <person name="Bachantsang P."/>
            <person name="Barry A."/>
            <person name="Bayul T."/>
            <person name="Berlin A."/>
            <person name="Bessette D."/>
            <person name="Bloom T."/>
            <person name="Blye J."/>
            <person name="Boguslavskiy L."/>
            <person name="Bonnet C."/>
            <person name="Boukhgalter B."/>
            <person name="Bourzgui I."/>
            <person name="Brown A."/>
            <person name="Cahill P."/>
            <person name="Channer S."/>
            <person name="Cheshatsang Y."/>
            <person name="Chuda L."/>
            <person name="Citroen M."/>
            <person name="Collymore A."/>
            <person name="Cooke P."/>
            <person name="Costello M."/>
            <person name="D'Aco K."/>
            <person name="Daza R."/>
            <person name="De Haan G."/>
            <person name="DeGray S."/>
            <person name="DeMaso C."/>
            <person name="Dhargay N."/>
            <person name="Dooley K."/>
            <person name="Dooley E."/>
            <person name="Doricent M."/>
            <person name="Dorje P."/>
            <person name="Dorjee K."/>
            <person name="Dupes A."/>
            <person name="Elong R."/>
            <person name="Falk J."/>
            <person name="Farina A."/>
            <person name="Faro S."/>
            <person name="Ferguson D."/>
            <person name="Fisher S."/>
            <person name="Foley C.D."/>
            <person name="Franke A."/>
            <person name="Friedrich D."/>
            <person name="Gadbois L."/>
            <person name="Gearin G."/>
            <person name="Gearin C.R."/>
            <person name="Giannoukos G."/>
            <person name="Goode T."/>
            <person name="Graham J."/>
            <person name="Grandbois E."/>
            <person name="Grewal S."/>
            <person name="Gyaltsen K."/>
            <person name="Hafez N."/>
            <person name="Hagos B."/>
            <person name="Hall J."/>
            <person name="Henson C."/>
            <person name="Hollinger A."/>
            <person name="Honan T."/>
            <person name="Huard M.D."/>
            <person name="Hughes L."/>
            <person name="Hurhula B."/>
            <person name="Husby M.E."/>
            <person name="Kamat A."/>
            <person name="Kanga B."/>
            <person name="Kashin S."/>
            <person name="Khazanovich D."/>
            <person name="Kisner P."/>
            <person name="Lance K."/>
            <person name="Lara M."/>
            <person name="Lee W."/>
            <person name="Lennon N."/>
            <person name="Letendre F."/>
            <person name="LeVine R."/>
            <person name="Lipovsky A."/>
            <person name="Liu X."/>
            <person name="Liu J."/>
            <person name="Liu S."/>
            <person name="Lokyitsang T."/>
            <person name="Lokyitsang Y."/>
            <person name="Lubonja R."/>
            <person name="Lui A."/>
            <person name="MacDonald P."/>
            <person name="Magnisalis V."/>
            <person name="Maru K."/>
            <person name="Matthews C."/>
            <person name="McCusker W."/>
            <person name="McDonough S."/>
            <person name="Mehta T."/>
            <person name="Meldrim J."/>
            <person name="Meneus L."/>
            <person name="Mihai O."/>
            <person name="Mihalev A."/>
            <person name="Mihova T."/>
            <person name="Mittelman R."/>
            <person name="Mlenga V."/>
            <person name="Montmayeur A."/>
            <person name="Mulrain L."/>
            <person name="Navidi A."/>
            <person name="Naylor J."/>
            <person name="Negash T."/>
            <person name="Nguyen T."/>
            <person name="Nguyen N."/>
            <person name="Nicol R."/>
            <person name="Norbu C."/>
            <person name="Norbu N."/>
            <person name="Novod N."/>
            <person name="O'Neill B."/>
            <person name="Osman S."/>
            <person name="Markiewicz E."/>
            <person name="Oyono O.L."/>
            <person name="Patti C."/>
            <person name="Phunkhang P."/>
            <person name="Pierre F."/>
            <person name="Priest M."/>
            <person name="Raghuraman S."/>
            <person name="Rege F."/>
            <person name="Reyes R."/>
            <person name="Rise C."/>
            <person name="Rogov P."/>
            <person name="Ross K."/>
            <person name="Ryan E."/>
            <person name="Settipalli S."/>
            <person name="Shea T."/>
            <person name="Sherpa N."/>
            <person name="Shi L."/>
            <person name="Shih D."/>
            <person name="Sparrow T."/>
            <person name="Spaulding J."/>
            <person name="Stalker J."/>
            <person name="Stange-Thomann N."/>
            <person name="Stavropoulos S."/>
            <person name="Stone C."/>
            <person name="Strader C."/>
            <person name="Tesfaye S."/>
            <person name="Thomson T."/>
            <person name="Thoulutsang Y."/>
            <person name="Thoulutsang D."/>
            <person name="Topham K."/>
            <person name="Topping I."/>
            <person name="Tsamla T."/>
            <person name="Vassiliev H."/>
            <person name="Vo A."/>
            <person name="Wangchuk T."/>
            <person name="Wangdi T."/>
            <person name="Weiand M."/>
            <person name="Wilkinson J."/>
            <person name="Wilson A."/>
            <person name="Yadav S."/>
            <person name="Young G."/>
            <person name="Yu Q."/>
            <person name="Zembek L."/>
            <person name="Zhong D."/>
            <person name="Zimmer A."/>
            <person name="Zwirko Z."/>
            <person name="Jaffe D.B."/>
            <person name="Alvarez P."/>
            <person name="Brockman W."/>
            <person name="Butler J."/>
            <person name="Chin C."/>
            <person name="Gnerre S."/>
            <person name="Grabherr M."/>
            <person name="Kleber M."/>
            <person name="Mauceli E."/>
            <person name="MacCallum I."/>
        </authorList>
    </citation>
    <scope>NUCLEOTIDE SEQUENCE [LARGE SCALE GENOMIC DNA]</scope>
    <source>
        <strain evidence="3">Tucson 14030-0811.24</strain>
    </source>
</reference>
<evidence type="ECO:0000313" key="2">
    <source>
        <dbReference type="EMBL" id="KRF98622.1"/>
    </source>
</evidence>
<dbReference type="KEGG" id="dwi:26530232"/>
<evidence type="ECO:0000256" key="1">
    <source>
        <dbReference type="SAM" id="MobiDB-lite"/>
    </source>
</evidence>
<organism evidence="2 3">
    <name type="scientific">Drosophila willistoni</name>
    <name type="common">Fruit fly</name>
    <dbReference type="NCBI Taxonomy" id="7260"/>
    <lineage>
        <taxon>Eukaryota</taxon>
        <taxon>Metazoa</taxon>
        <taxon>Ecdysozoa</taxon>
        <taxon>Arthropoda</taxon>
        <taxon>Hexapoda</taxon>
        <taxon>Insecta</taxon>
        <taxon>Pterygota</taxon>
        <taxon>Neoptera</taxon>
        <taxon>Endopterygota</taxon>
        <taxon>Diptera</taxon>
        <taxon>Brachycera</taxon>
        <taxon>Muscomorpha</taxon>
        <taxon>Ephydroidea</taxon>
        <taxon>Drosophilidae</taxon>
        <taxon>Drosophila</taxon>
        <taxon>Sophophora</taxon>
    </lineage>
</organism>
<evidence type="ECO:0000313" key="3">
    <source>
        <dbReference type="Proteomes" id="UP000007798"/>
    </source>
</evidence>
<feature type="region of interest" description="Disordered" evidence="1">
    <location>
        <begin position="61"/>
        <end position="88"/>
    </location>
</feature>
<dbReference type="InParanoid" id="A0A0Q9WYH2"/>
<dbReference type="EMBL" id="CH963913">
    <property type="protein sequence ID" value="KRF98622.1"/>
    <property type="molecule type" value="Genomic_DNA"/>
</dbReference>